<sequence>MKNQFILVYLLFSFLILFLNLQCVPAKLNGTCDPETPSFAMSALLEIGFDDGQYLCPLFGGLSNLRLNYSSDYIIVRQNETLIPIVPFSSEPIVHCESTPSLPIGLNLDESNCVISGTPIYGMNSTKYSITANSRTKQTTVPIIIKSLFIPKFAYVVNTTSGLVNSYSVNASSGLLNASGFVAAGGGPESMGISPSQKYLTVANRSSNDITQFTINQTNGSLTSLGNIPSGGNSPLAMTYHPHKDLVYIRNSDNVSTFVVNQATGTLAIVNTMPASPGASSIAVDPFGNYLYVPRYNEKLVDVFKVDSTTGIPNPNIIQTIGTGTNPRNLEILANGKNLYIVNDVDNNISSYRINPDNGMLETLGSATIAIGVNARSISADPTGRYIYMTYQGSESISIYKVDPSKGYLSQGIAYPVNQGNGPTGISIDSSGKYLYVTNFVTSNVDMFSINLNDGSLTHNGNVGTSTLPISIVTAGSNP</sequence>
<dbReference type="Proteomes" id="UP001208540">
    <property type="component" value="Unassembled WGS sequence"/>
</dbReference>
<evidence type="ECO:0000313" key="5">
    <source>
        <dbReference type="Proteomes" id="UP001208540"/>
    </source>
</evidence>
<evidence type="ECO:0000313" key="6">
    <source>
        <dbReference type="Proteomes" id="UP001208912"/>
    </source>
</evidence>
<gene>
    <name evidence="3" type="ORF">ND861_18500</name>
    <name evidence="4" type="ORF">ND862_18440</name>
</gene>
<dbReference type="InterPro" id="IPR015943">
    <property type="entry name" value="WD40/YVTN_repeat-like_dom_sf"/>
</dbReference>
<name>A0AAW5VHL8_9LEPT</name>
<dbReference type="EMBL" id="JAMQPM010000014">
    <property type="protein sequence ID" value="MCW7528354.1"/>
    <property type="molecule type" value="Genomic_DNA"/>
</dbReference>
<accession>A0AAW5VHL8</accession>
<dbReference type="Proteomes" id="UP001208912">
    <property type="component" value="Unassembled WGS sequence"/>
</dbReference>
<dbReference type="SUPFAM" id="SSF50974">
    <property type="entry name" value="Nitrous oxide reductase, N-terminal domain"/>
    <property type="match status" value="2"/>
</dbReference>
<dbReference type="PANTHER" id="PTHR30344:SF1">
    <property type="entry name" value="6-PHOSPHOGLUCONOLACTONASE"/>
    <property type="match status" value="1"/>
</dbReference>
<dbReference type="GO" id="GO:0006006">
    <property type="term" value="P:glucose metabolic process"/>
    <property type="evidence" value="ECO:0007669"/>
    <property type="project" value="UniProtKB-KW"/>
</dbReference>
<keyword evidence="2" id="KW-0119">Carbohydrate metabolism</keyword>
<comment type="similarity">
    <text evidence="1">Belongs to the cycloisomerase 2 family.</text>
</comment>
<dbReference type="EMBL" id="JAMQPL010000014">
    <property type="protein sequence ID" value="MCW7532203.1"/>
    <property type="molecule type" value="Genomic_DNA"/>
</dbReference>
<evidence type="ECO:0000256" key="2">
    <source>
        <dbReference type="ARBA" id="ARBA00022526"/>
    </source>
</evidence>
<protein>
    <submittedName>
        <fullName evidence="4">Lactonase family protein</fullName>
    </submittedName>
</protein>
<proteinExistence type="inferred from homology"/>
<organism evidence="4 5">
    <name type="scientific">Leptospira soteropolitanensis</name>
    <dbReference type="NCBI Taxonomy" id="2950025"/>
    <lineage>
        <taxon>Bacteria</taxon>
        <taxon>Pseudomonadati</taxon>
        <taxon>Spirochaetota</taxon>
        <taxon>Spirochaetia</taxon>
        <taxon>Leptospirales</taxon>
        <taxon>Leptospiraceae</taxon>
        <taxon>Leptospira</taxon>
    </lineage>
</organism>
<dbReference type="Gene3D" id="2.130.10.10">
    <property type="entry name" value="YVTN repeat-like/Quinoprotein amine dehydrogenase"/>
    <property type="match status" value="3"/>
</dbReference>
<keyword evidence="2" id="KW-0313">Glucose metabolism</keyword>
<comment type="caution">
    <text evidence="4">The sequence shown here is derived from an EMBL/GenBank/DDBJ whole genome shotgun (WGS) entry which is preliminary data.</text>
</comment>
<dbReference type="InterPro" id="IPR019405">
    <property type="entry name" value="Lactonase_7-beta_prop"/>
</dbReference>
<evidence type="ECO:0000313" key="4">
    <source>
        <dbReference type="EMBL" id="MCW7532203.1"/>
    </source>
</evidence>
<dbReference type="InterPro" id="IPR050282">
    <property type="entry name" value="Cycloisomerase_2"/>
</dbReference>
<dbReference type="AlphaFoldDB" id="A0AAW5VHL8"/>
<evidence type="ECO:0000256" key="1">
    <source>
        <dbReference type="ARBA" id="ARBA00005564"/>
    </source>
</evidence>
<keyword evidence="6" id="KW-1185">Reference proteome</keyword>
<dbReference type="GO" id="GO:0017057">
    <property type="term" value="F:6-phosphogluconolactonase activity"/>
    <property type="evidence" value="ECO:0007669"/>
    <property type="project" value="TreeGrafter"/>
</dbReference>
<dbReference type="RefSeq" id="WP_265353450.1">
    <property type="nucleotide sequence ID" value="NZ_JAMQPL010000014.1"/>
</dbReference>
<dbReference type="Pfam" id="PF10282">
    <property type="entry name" value="Lactonase"/>
    <property type="match status" value="2"/>
</dbReference>
<evidence type="ECO:0000313" key="3">
    <source>
        <dbReference type="EMBL" id="MCW7528354.1"/>
    </source>
</evidence>
<reference evidence="4 6" key="1">
    <citation type="submission" date="2022-06" db="EMBL/GenBank/DDBJ databases">
        <title>Leptospira isolates from biofilms formed at urban environments.</title>
        <authorList>
            <person name="Ribeiro P.S."/>
            <person name="Sousa T."/>
            <person name="Carvalho N."/>
            <person name="Aburjaile F."/>
            <person name="Neves F."/>
            <person name="Oliveira D."/>
            <person name="Blanco L."/>
            <person name="Lima J."/>
            <person name="Costa F."/>
            <person name="Brenig B."/>
            <person name="Soares S."/>
            <person name="Ramos R."/>
            <person name="Goes-Neto A."/>
            <person name="Matiuzzi M."/>
            <person name="Azevedo V."/>
            <person name="Ristow P."/>
        </authorList>
    </citation>
    <scope>NUCLEOTIDE SEQUENCE</scope>
    <source>
        <strain evidence="3 6">VSF19</strain>
        <strain evidence="4">VSF20</strain>
    </source>
</reference>
<dbReference type="InterPro" id="IPR011045">
    <property type="entry name" value="N2O_reductase_N"/>
</dbReference>
<dbReference type="PANTHER" id="PTHR30344">
    <property type="entry name" value="6-PHOSPHOGLUCONOLACTONASE-RELATED"/>
    <property type="match status" value="1"/>
</dbReference>